<proteinExistence type="predicted"/>
<evidence type="ECO:0000313" key="2">
    <source>
        <dbReference type="Proteomes" id="UP000001055"/>
    </source>
</evidence>
<dbReference type="EMBL" id="CH445336">
    <property type="protein sequence ID" value="EAT84371.1"/>
    <property type="molecule type" value="Genomic_DNA"/>
</dbReference>
<dbReference type="KEGG" id="pno:SNOG_08095"/>
<sequence length="39" mass="4444">MTIGMCMQVESYRTTSVPRAFKRVATYHRDLTPNKPCPG</sequence>
<accession>Q0UJG9</accession>
<dbReference type="Proteomes" id="UP000001055">
    <property type="component" value="Unassembled WGS sequence"/>
</dbReference>
<reference evidence="2" key="1">
    <citation type="journal article" date="2007" name="Plant Cell">
        <title>Dothideomycete-plant interactions illuminated by genome sequencing and EST analysis of the wheat pathogen Stagonospora nodorum.</title>
        <authorList>
            <person name="Hane J.K."/>
            <person name="Lowe R.G."/>
            <person name="Solomon P.S."/>
            <person name="Tan K.C."/>
            <person name="Schoch C.L."/>
            <person name="Spatafora J.W."/>
            <person name="Crous P.W."/>
            <person name="Kodira C."/>
            <person name="Birren B.W."/>
            <person name="Galagan J.E."/>
            <person name="Torriani S.F."/>
            <person name="McDonald B.A."/>
            <person name="Oliver R.P."/>
        </authorList>
    </citation>
    <scope>NUCLEOTIDE SEQUENCE [LARGE SCALE GENOMIC DNA]</scope>
    <source>
        <strain evidence="2">SN15 / ATCC MYA-4574 / FGSC 10173</strain>
    </source>
</reference>
<dbReference type="GeneID" id="5975319"/>
<dbReference type="InParanoid" id="Q0UJG9"/>
<evidence type="ECO:0000313" key="1">
    <source>
        <dbReference type="EMBL" id="EAT84371.1"/>
    </source>
</evidence>
<dbReference type="AlphaFoldDB" id="Q0UJG9"/>
<protein>
    <submittedName>
        <fullName evidence="1">Uncharacterized protein</fullName>
    </submittedName>
</protein>
<gene>
    <name evidence="1" type="ORF">SNOG_08095</name>
</gene>
<dbReference type="RefSeq" id="XP_001798421.1">
    <property type="nucleotide sequence ID" value="XM_001798369.1"/>
</dbReference>
<organism evidence="1 2">
    <name type="scientific">Phaeosphaeria nodorum (strain SN15 / ATCC MYA-4574 / FGSC 10173)</name>
    <name type="common">Glume blotch fungus</name>
    <name type="synonym">Parastagonospora nodorum</name>
    <dbReference type="NCBI Taxonomy" id="321614"/>
    <lineage>
        <taxon>Eukaryota</taxon>
        <taxon>Fungi</taxon>
        <taxon>Dikarya</taxon>
        <taxon>Ascomycota</taxon>
        <taxon>Pezizomycotina</taxon>
        <taxon>Dothideomycetes</taxon>
        <taxon>Pleosporomycetidae</taxon>
        <taxon>Pleosporales</taxon>
        <taxon>Pleosporineae</taxon>
        <taxon>Phaeosphaeriaceae</taxon>
        <taxon>Parastagonospora</taxon>
    </lineage>
</organism>
<name>Q0UJG9_PHANO</name>